<dbReference type="HOGENOM" id="CLU_2333732_0_0_1"/>
<sequence length="98" mass="10791">MPVMLEIVSCRLIVVLISVHSQLYKITDLGASSSTPSQTSLPLDSSGNNDDFSPIKPSPFPMVVPDPTPRTSWVPFFLRRHGHPNACRASFQASFNHL</sequence>
<keyword evidence="2" id="KW-0732">Signal</keyword>
<proteinExistence type="predicted"/>
<accession>A0A067T4R0</accession>
<protein>
    <recommendedName>
        <fullName evidence="5">Secreted protein</fullName>
    </recommendedName>
</protein>
<feature type="compositionally biased region" description="Low complexity" evidence="1">
    <location>
        <begin position="32"/>
        <end position="46"/>
    </location>
</feature>
<dbReference type="Proteomes" id="UP000027222">
    <property type="component" value="Unassembled WGS sequence"/>
</dbReference>
<name>A0A067T4R0_GALM3</name>
<gene>
    <name evidence="3" type="ORF">GALMADRAFT_246703</name>
</gene>
<evidence type="ECO:0008006" key="5">
    <source>
        <dbReference type="Google" id="ProtNLM"/>
    </source>
</evidence>
<evidence type="ECO:0000313" key="4">
    <source>
        <dbReference type="Proteomes" id="UP000027222"/>
    </source>
</evidence>
<organism evidence="3 4">
    <name type="scientific">Galerina marginata (strain CBS 339.88)</name>
    <dbReference type="NCBI Taxonomy" id="685588"/>
    <lineage>
        <taxon>Eukaryota</taxon>
        <taxon>Fungi</taxon>
        <taxon>Dikarya</taxon>
        <taxon>Basidiomycota</taxon>
        <taxon>Agaricomycotina</taxon>
        <taxon>Agaricomycetes</taxon>
        <taxon>Agaricomycetidae</taxon>
        <taxon>Agaricales</taxon>
        <taxon>Agaricineae</taxon>
        <taxon>Strophariaceae</taxon>
        <taxon>Galerina</taxon>
    </lineage>
</organism>
<dbReference type="EMBL" id="KL142377">
    <property type="protein sequence ID" value="KDR77332.1"/>
    <property type="molecule type" value="Genomic_DNA"/>
</dbReference>
<keyword evidence="4" id="KW-1185">Reference proteome</keyword>
<reference evidence="4" key="1">
    <citation type="journal article" date="2014" name="Proc. Natl. Acad. Sci. U.S.A.">
        <title>Extensive sampling of basidiomycete genomes demonstrates inadequacy of the white-rot/brown-rot paradigm for wood decay fungi.</title>
        <authorList>
            <person name="Riley R."/>
            <person name="Salamov A.A."/>
            <person name="Brown D.W."/>
            <person name="Nagy L.G."/>
            <person name="Floudas D."/>
            <person name="Held B.W."/>
            <person name="Levasseur A."/>
            <person name="Lombard V."/>
            <person name="Morin E."/>
            <person name="Otillar R."/>
            <person name="Lindquist E.A."/>
            <person name="Sun H."/>
            <person name="LaButti K.M."/>
            <person name="Schmutz J."/>
            <person name="Jabbour D."/>
            <person name="Luo H."/>
            <person name="Baker S.E."/>
            <person name="Pisabarro A.G."/>
            <person name="Walton J.D."/>
            <person name="Blanchette R.A."/>
            <person name="Henrissat B."/>
            <person name="Martin F."/>
            <person name="Cullen D."/>
            <person name="Hibbett D.S."/>
            <person name="Grigoriev I.V."/>
        </authorList>
    </citation>
    <scope>NUCLEOTIDE SEQUENCE [LARGE SCALE GENOMIC DNA]</scope>
    <source>
        <strain evidence="4">CBS 339.88</strain>
    </source>
</reference>
<evidence type="ECO:0000313" key="3">
    <source>
        <dbReference type="EMBL" id="KDR77332.1"/>
    </source>
</evidence>
<feature type="signal peptide" evidence="2">
    <location>
        <begin position="1"/>
        <end position="21"/>
    </location>
</feature>
<evidence type="ECO:0000256" key="1">
    <source>
        <dbReference type="SAM" id="MobiDB-lite"/>
    </source>
</evidence>
<evidence type="ECO:0000256" key="2">
    <source>
        <dbReference type="SAM" id="SignalP"/>
    </source>
</evidence>
<dbReference type="AlphaFoldDB" id="A0A067T4R0"/>
<feature type="chain" id="PRO_5001646495" description="Secreted protein" evidence="2">
    <location>
        <begin position="22"/>
        <end position="98"/>
    </location>
</feature>
<feature type="region of interest" description="Disordered" evidence="1">
    <location>
        <begin position="30"/>
        <end position="64"/>
    </location>
</feature>